<sequence length="250" mass="27861">MANQVIEYKANNEEVKLSPTIVRQFLVSGNAEVTDQEVVMFMQLAKYQHLNPFLNEAYLVKFQGRPAQIITSKEAFMKRANANPHYKGMDAGIIVARGDEMVQLNGTVKMPSDKLIGGWATVKRDDREDTHVELSMEEFSKGQATWKNMPATMIRKSAIVNALREAFPQELGALYTEDDKQPSDGREPARNASEDVPDLKELVDKQDAEPEESTEPEVKTDAKGNDSEPAEHSEEQSLLDSFDATQANAG</sequence>
<dbReference type="GO" id="GO:0006310">
    <property type="term" value="P:DNA recombination"/>
    <property type="evidence" value="ECO:0007669"/>
    <property type="project" value="InterPro"/>
</dbReference>
<dbReference type="STRING" id="1291734.FD02_GL002135"/>
<comment type="caution">
    <text evidence="2">The sequence shown here is derived from an EMBL/GenBank/DDBJ whole genome shotgun (WGS) entry which is preliminary data.</text>
</comment>
<dbReference type="InterPro" id="IPR010183">
    <property type="entry name" value="Phage_lambda_Bet"/>
</dbReference>
<evidence type="ECO:0000313" key="2">
    <source>
        <dbReference type="EMBL" id="KRK71886.1"/>
    </source>
</evidence>
<dbReference type="PATRIC" id="fig|1291734.4.peg.2188"/>
<keyword evidence="3" id="KW-1185">Reference proteome</keyword>
<evidence type="ECO:0000313" key="3">
    <source>
        <dbReference type="Proteomes" id="UP000051804"/>
    </source>
</evidence>
<name>A0A0R1JKP3_9LACO</name>
<dbReference type="OrthoDB" id="7889018at2"/>
<dbReference type="NCBIfam" id="TIGR01913">
    <property type="entry name" value="bet_lambda"/>
    <property type="match status" value="1"/>
</dbReference>
<accession>A0A0R1JKP3</accession>
<dbReference type="InterPro" id="IPR018330">
    <property type="entry name" value="RecT_fam"/>
</dbReference>
<protein>
    <submittedName>
        <fullName evidence="2">Phage recombination protein Bet</fullName>
    </submittedName>
</protein>
<dbReference type="GO" id="GO:0003677">
    <property type="term" value="F:DNA binding"/>
    <property type="evidence" value="ECO:0007669"/>
    <property type="project" value="InterPro"/>
</dbReference>
<dbReference type="Proteomes" id="UP000051804">
    <property type="component" value="Unassembled WGS sequence"/>
</dbReference>
<dbReference type="Pfam" id="PF03837">
    <property type="entry name" value="RecT"/>
    <property type="match status" value="1"/>
</dbReference>
<proteinExistence type="predicted"/>
<feature type="compositionally biased region" description="Basic and acidic residues" evidence="1">
    <location>
        <begin position="177"/>
        <end position="208"/>
    </location>
</feature>
<organism evidence="2 3">
    <name type="scientific">Lacticaseibacillus nasuensis JCM 17158</name>
    <dbReference type="NCBI Taxonomy" id="1291734"/>
    <lineage>
        <taxon>Bacteria</taxon>
        <taxon>Bacillati</taxon>
        <taxon>Bacillota</taxon>
        <taxon>Bacilli</taxon>
        <taxon>Lactobacillales</taxon>
        <taxon>Lactobacillaceae</taxon>
        <taxon>Lacticaseibacillus</taxon>
    </lineage>
</organism>
<dbReference type="AlphaFoldDB" id="A0A0R1JKP3"/>
<dbReference type="RefSeq" id="WP_054723214.1">
    <property type="nucleotide sequence ID" value="NZ_AZDJ01000026.1"/>
</dbReference>
<gene>
    <name evidence="2" type="ORF">FD02_GL002135</name>
</gene>
<dbReference type="EMBL" id="AZDJ01000026">
    <property type="protein sequence ID" value="KRK71886.1"/>
    <property type="molecule type" value="Genomic_DNA"/>
</dbReference>
<feature type="compositionally biased region" description="Polar residues" evidence="1">
    <location>
        <begin position="236"/>
        <end position="250"/>
    </location>
</feature>
<feature type="region of interest" description="Disordered" evidence="1">
    <location>
        <begin position="174"/>
        <end position="250"/>
    </location>
</feature>
<reference evidence="2 3" key="1">
    <citation type="journal article" date="2015" name="Genome Announc.">
        <title>Expanding the biotechnology potential of lactobacilli through comparative genomics of 213 strains and associated genera.</title>
        <authorList>
            <person name="Sun Z."/>
            <person name="Harris H.M."/>
            <person name="McCann A."/>
            <person name="Guo C."/>
            <person name="Argimon S."/>
            <person name="Zhang W."/>
            <person name="Yang X."/>
            <person name="Jeffery I.B."/>
            <person name="Cooney J.C."/>
            <person name="Kagawa T.F."/>
            <person name="Liu W."/>
            <person name="Song Y."/>
            <person name="Salvetti E."/>
            <person name="Wrobel A."/>
            <person name="Rasinkangas P."/>
            <person name="Parkhill J."/>
            <person name="Rea M.C."/>
            <person name="O'Sullivan O."/>
            <person name="Ritari J."/>
            <person name="Douillard F.P."/>
            <person name="Paul Ross R."/>
            <person name="Yang R."/>
            <person name="Briner A.E."/>
            <person name="Felis G.E."/>
            <person name="de Vos W.M."/>
            <person name="Barrangou R."/>
            <person name="Klaenhammer T.R."/>
            <person name="Caufield P.W."/>
            <person name="Cui Y."/>
            <person name="Zhang H."/>
            <person name="O'Toole P.W."/>
        </authorList>
    </citation>
    <scope>NUCLEOTIDE SEQUENCE [LARGE SCALE GENOMIC DNA]</scope>
    <source>
        <strain evidence="2 3">JCM 17158</strain>
    </source>
</reference>
<evidence type="ECO:0000256" key="1">
    <source>
        <dbReference type="SAM" id="MobiDB-lite"/>
    </source>
</evidence>
<feature type="compositionally biased region" description="Basic and acidic residues" evidence="1">
    <location>
        <begin position="216"/>
        <end position="235"/>
    </location>
</feature>